<dbReference type="AlphaFoldDB" id="I2Q7L3"/>
<dbReference type="OrthoDB" id="5290448at2"/>
<dbReference type="Gene3D" id="3.40.50.720">
    <property type="entry name" value="NAD(P)-binding Rossmann-like Domain"/>
    <property type="match status" value="1"/>
</dbReference>
<dbReference type="eggNOG" id="COG1028">
    <property type="taxonomic scope" value="Bacteria"/>
</dbReference>
<dbReference type="GO" id="GO:0030497">
    <property type="term" value="P:fatty acid elongation"/>
    <property type="evidence" value="ECO:0007669"/>
    <property type="project" value="TreeGrafter"/>
</dbReference>
<sequence>MELGLSGQRVLVTGSSRGIGLGIAEAFAAEGALVALNGRDVAALAAARDNLTCRFPRARLEIFPADLADEKEASCLARSVAACLGGLEHLVCNVGSGRSVPPLEEDAEEWRRMFSINLLTAANAVRALLPLLLATRAAGAGATVCFVSSICARERLGCPTTYAAAKSSVNAYAKSLSDTLGRRGVRVNAVSPGNVLFRGSTWEEKLARDSDGVRECIARDVPLGRFARVEEIADVVVFLASSRAGFVNGANWVVDGGQSAAL</sequence>
<dbReference type="InterPro" id="IPR002347">
    <property type="entry name" value="SDR_fam"/>
</dbReference>
<dbReference type="Pfam" id="PF13561">
    <property type="entry name" value="adh_short_C2"/>
    <property type="match status" value="1"/>
</dbReference>
<protein>
    <recommendedName>
        <fullName evidence="3">Short-chain alcohol dehydrogenase like protein</fullName>
    </recommendedName>
</protein>
<name>I2Q7L3_9BACT</name>
<dbReference type="HOGENOM" id="CLU_010194_1_2_7"/>
<accession>I2Q7L3</accession>
<dbReference type="PANTHER" id="PTHR42760">
    <property type="entry name" value="SHORT-CHAIN DEHYDROGENASES/REDUCTASES FAMILY MEMBER"/>
    <property type="match status" value="1"/>
</dbReference>
<dbReference type="CDD" id="cd05233">
    <property type="entry name" value="SDR_c"/>
    <property type="match status" value="1"/>
</dbReference>
<dbReference type="PRINTS" id="PR00081">
    <property type="entry name" value="GDHRDH"/>
</dbReference>
<organism evidence="2">
    <name type="scientific">Desulfovibrio sp. U5L</name>
    <dbReference type="NCBI Taxonomy" id="596152"/>
    <lineage>
        <taxon>Bacteria</taxon>
        <taxon>Pseudomonadati</taxon>
        <taxon>Thermodesulfobacteriota</taxon>
        <taxon>Desulfovibrionia</taxon>
        <taxon>Desulfovibrionales</taxon>
        <taxon>Desulfovibrionaceae</taxon>
        <taxon>Desulfovibrio</taxon>
    </lineage>
</organism>
<dbReference type="GO" id="GO:0016616">
    <property type="term" value="F:oxidoreductase activity, acting on the CH-OH group of donors, NAD or NADP as acceptor"/>
    <property type="evidence" value="ECO:0007669"/>
    <property type="project" value="TreeGrafter"/>
</dbReference>
<evidence type="ECO:0008006" key="3">
    <source>
        <dbReference type="Google" id="ProtNLM"/>
    </source>
</evidence>
<comment type="similarity">
    <text evidence="1">Belongs to the short-chain dehydrogenases/reductases (SDR) family.</text>
</comment>
<dbReference type="EMBL" id="JH600067">
    <property type="protein sequence ID" value="EIG55769.1"/>
    <property type="molecule type" value="Genomic_DNA"/>
</dbReference>
<gene>
    <name evidence="2" type="ORF">DesU5LDRAFT_0045</name>
</gene>
<proteinExistence type="inferred from homology"/>
<evidence type="ECO:0000256" key="1">
    <source>
        <dbReference type="ARBA" id="ARBA00006484"/>
    </source>
</evidence>
<dbReference type="SUPFAM" id="SSF51735">
    <property type="entry name" value="NAD(P)-binding Rossmann-fold domains"/>
    <property type="match status" value="1"/>
</dbReference>
<dbReference type="FunFam" id="3.40.50.720:FF:000084">
    <property type="entry name" value="Short-chain dehydrogenase reductase"/>
    <property type="match status" value="1"/>
</dbReference>
<evidence type="ECO:0000313" key="2">
    <source>
        <dbReference type="EMBL" id="EIG55769.1"/>
    </source>
</evidence>
<dbReference type="InterPro" id="IPR036291">
    <property type="entry name" value="NAD(P)-bd_dom_sf"/>
</dbReference>
<dbReference type="STRING" id="596152.DesU5LDRAFT_0045"/>
<dbReference type="PANTHER" id="PTHR42760:SF135">
    <property type="entry name" value="BLL7886 PROTEIN"/>
    <property type="match status" value="1"/>
</dbReference>
<reference evidence="2" key="1">
    <citation type="submission" date="2011-11" db="EMBL/GenBank/DDBJ databases">
        <title>Improved High-Quality Draft sequence of Desulfovibrio sp. U5L.</title>
        <authorList>
            <consortium name="US DOE Joint Genome Institute"/>
            <person name="Lucas S."/>
            <person name="Han J."/>
            <person name="Lapidus A."/>
            <person name="Cheng J.-F."/>
            <person name="Goodwin L."/>
            <person name="Pitluck S."/>
            <person name="Peters L."/>
            <person name="Ovchinnikova G."/>
            <person name="Held B."/>
            <person name="Detter J.C."/>
            <person name="Han C."/>
            <person name="Tapia R."/>
            <person name="Land M."/>
            <person name="Hauser L."/>
            <person name="Kyrpides N."/>
            <person name="Ivanova N."/>
            <person name="Pagani I."/>
            <person name="Gabster J."/>
            <person name="Walker C."/>
            <person name="Stolyar S."/>
            <person name="Stahl D."/>
            <person name="Arkin A."/>
            <person name="Dehal P."/>
            <person name="Hazen T."/>
            <person name="Woyke T."/>
        </authorList>
    </citation>
    <scope>NUCLEOTIDE SEQUENCE [LARGE SCALE GENOMIC DNA]</scope>
    <source>
        <strain evidence="2">U5L</strain>
    </source>
</reference>